<dbReference type="InterPro" id="IPR001986">
    <property type="entry name" value="Enolpyruvate_Tfrase_dom"/>
</dbReference>
<evidence type="ECO:0000256" key="12">
    <source>
        <dbReference type="ARBA" id="ARBA00023141"/>
    </source>
</evidence>
<feature type="binding site" evidence="15">
    <location>
        <position position="324"/>
    </location>
    <ligand>
        <name>3-phosphoshikimate</name>
        <dbReference type="ChEBI" id="CHEBI:145989"/>
    </ligand>
</feature>
<dbReference type="SUPFAM" id="SSF55205">
    <property type="entry name" value="EPT/RTPC-like"/>
    <property type="match status" value="1"/>
</dbReference>
<dbReference type="PANTHER" id="PTHR21090">
    <property type="entry name" value="AROM/DEHYDROQUINATE SYNTHASE"/>
    <property type="match status" value="1"/>
</dbReference>
<sequence length="745" mass="78953">MTVTLGHVAVVGLGLIGCSWVKALRQAGCTTAVSGFDRNLDSMQQAQQLGIIDSYSEQLAEVVADADFIIVSVPIKAVRSVLEEIAPSLKHNAILTDVGSVKGSVASDVAAVLGAQFGRFVLGHPIAGSERSGVAAADADLYRRHKVIITPQPHTDTDALQQVVAAWQVAGAEVEQMDVVHHDEVLAATSHLPHLLSYNLVDTLASRHENKEIFHYAAGGFRDFTRIAASSPVMWRDIFSANREQILAVLDMFQQDLTQLRQHIEADDVTQVMGVLTRAKAARDHFSKILARRAYVEPMKTATISYLASAGRALSGQFRVPGDKSISHRSIMLGSLANGVTEVSGFLEGEDSLATLQAFRDMGVVIEGPHRGRVTIHGVGMHGLQPPPGSLYLGNSGTSMRLLAGLMAGQKFNVEMTGDESLSKRPMGRVADPLALMGANVDTADSGRPPVRIRGGSALRGIHYDLPMASAQVKSCLLLAGLYAEGETSVTEPAPTRDHTERMLKGFGYDVQVDGSTATVKGGGELTACDIDVPADISSAAFFMVAASIMPGSDITLEHVGINPTRIGVINILKAMGGNIELLNEREVGGEPVADIRIRSAQLKGIHIPEDQVPLAIDEFPSLFVAAACADGETVLTGAEELRVKESDRIQAMVDGLVTLGVDAKGTDDGAVIQGMGGDGQFGGGDIVTYHDHRIAMSFAVASLRTAEPIRILDCANVATSFPNFVELANGCGMHIEVVEEGATA</sequence>
<dbReference type="FunFam" id="3.40.50.720:FF:000208">
    <property type="entry name" value="Prephenate dehydrogenase"/>
    <property type="match status" value="1"/>
</dbReference>
<feature type="binding site" evidence="15">
    <location>
        <position position="324"/>
    </location>
    <ligand>
        <name>phosphoenolpyruvate</name>
        <dbReference type="ChEBI" id="CHEBI:58702"/>
    </ligand>
</feature>
<dbReference type="GO" id="GO:0070403">
    <property type="term" value="F:NAD+ binding"/>
    <property type="evidence" value="ECO:0007669"/>
    <property type="project" value="InterPro"/>
</dbReference>
<dbReference type="InterPro" id="IPR013792">
    <property type="entry name" value="RNA3'P_cycl/enolpyr_Trfase_a/b"/>
</dbReference>
<dbReference type="InterPro" id="IPR046826">
    <property type="entry name" value="PDH_N"/>
</dbReference>
<dbReference type="Gene3D" id="3.40.50.720">
    <property type="entry name" value="NAD(P)-binding Rossmann-like Domain"/>
    <property type="match status" value="1"/>
</dbReference>
<comment type="function">
    <text evidence="1 15">Catalyzes the transfer of the enolpyruvyl moiety of phosphoenolpyruvate (PEP) to the 5-hydroxyl of shikimate-3-phosphate (S3P) to produce enolpyruvyl shikimate-3-phosphate and inorganic phosphate.</text>
</comment>
<dbReference type="NCBIfam" id="NF011381">
    <property type="entry name" value="PRK14806.1"/>
    <property type="match status" value="1"/>
</dbReference>
<feature type="domain" description="Prephenate/arogenate dehydrogenase" evidence="16">
    <location>
        <begin position="6"/>
        <end position="294"/>
    </location>
</feature>
<keyword evidence="12 15" id="KW-0057">Aromatic amino acid biosynthesis</keyword>
<comment type="subcellular location">
    <subcellularLocation>
        <location evidence="15">Cytoplasm</location>
    </subcellularLocation>
</comment>
<comment type="catalytic activity">
    <reaction evidence="13">
        <text>3-phosphoshikimate + phosphoenolpyruvate = 5-O-(1-carboxyvinyl)-3-phosphoshikimate + phosphate</text>
        <dbReference type="Rhea" id="RHEA:21256"/>
        <dbReference type="ChEBI" id="CHEBI:43474"/>
        <dbReference type="ChEBI" id="CHEBI:57701"/>
        <dbReference type="ChEBI" id="CHEBI:58702"/>
        <dbReference type="ChEBI" id="CHEBI:145989"/>
        <dbReference type="EC" id="2.5.1.19"/>
    </reaction>
    <physiologicalReaction direction="left-to-right" evidence="13">
        <dbReference type="Rhea" id="RHEA:21257"/>
    </physiologicalReaction>
</comment>
<dbReference type="PROSITE" id="PS00885">
    <property type="entry name" value="EPSP_SYNTHASE_2"/>
    <property type="match status" value="1"/>
</dbReference>
<dbReference type="EC" id="2.5.1.19" evidence="15"/>
<protein>
    <recommendedName>
        <fullName evidence="15">3-phosphoshikimate 1-carboxyvinyltransferase</fullName>
        <ecNumber evidence="15">2.5.1.19</ecNumber>
    </recommendedName>
    <alternativeName>
        <fullName evidence="15">5-enolpyruvylshikimate-3-phosphate synthase</fullName>
        <shortName evidence="15">EPSP synthase</shortName>
        <shortName evidence="15">EPSPS</shortName>
    </alternativeName>
</protein>
<evidence type="ECO:0000256" key="9">
    <source>
        <dbReference type="ARBA" id="ARBA00022679"/>
    </source>
</evidence>
<evidence type="ECO:0000256" key="2">
    <source>
        <dbReference type="ARBA" id="ARBA00004811"/>
    </source>
</evidence>
<dbReference type="SUPFAM" id="SSF51735">
    <property type="entry name" value="NAD(P)-binding Rossmann-fold domains"/>
    <property type="match status" value="1"/>
</dbReference>
<feature type="binding site" evidence="15">
    <location>
        <position position="425"/>
    </location>
    <ligand>
        <name>phosphoenolpyruvate</name>
        <dbReference type="ChEBI" id="CHEBI:58702"/>
    </ligand>
</feature>
<comment type="caution">
    <text evidence="15">Lacks conserved residue(s) required for the propagation of feature annotation.</text>
</comment>
<dbReference type="EMBL" id="CP022530">
    <property type="protein sequence ID" value="ASP40390.1"/>
    <property type="molecule type" value="Genomic_DNA"/>
</dbReference>
<evidence type="ECO:0000256" key="4">
    <source>
        <dbReference type="ARBA" id="ARBA00007964"/>
    </source>
</evidence>
<evidence type="ECO:0000256" key="10">
    <source>
        <dbReference type="ARBA" id="ARBA00023002"/>
    </source>
</evidence>
<keyword evidence="7" id="KW-0827">Tyrosine biosynthesis</keyword>
<accession>A0A222FNL9</accession>
<dbReference type="GO" id="GO:0006571">
    <property type="term" value="P:tyrosine biosynthetic process"/>
    <property type="evidence" value="ECO:0007669"/>
    <property type="project" value="UniProtKB-KW"/>
</dbReference>
<comment type="pathway">
    <text evidence="2 15">Metabolic intermediate biosynthesis; chorismate biosynthesis; chorismate from D-erythrose 4-phosphate and phosphoenolpyruvate: step 6/7.</text>
</comment>
<dbReference type="Gene3D" id="1.10.3660.10">
    <property type="entry name" value="6-phosphogluconate dehydrogenase C-terminal like domain"/>
    <property type="match status" value="1"/>
</dbReference>
<evidence type="ECO:0000256" key="5">
    <source>
        <dbReference type="ARBA" id="ARBA00009948"/>
    </source>
</evidence>
<dbReference type="OrthoDB" id="9809920at2"/>
<dbReference type="FunFam" id="3.65.10.10:FF:000006">
    <property type="entry name" value="3-phosphoshikimate 1-carboxyvinyltransferase"/>
    <property type="match status" value="1"/>
</dbReference>
<dbReference type="GO" id="GO:0009423">
    <property type="term" value="P:chorismate biosynthetic process"/>
    <property type="evidence" value="ECO:0007669"/>
    <property type="project" value="UniProtKB-UniRule"/>
</dbReference>
<dbReference type="InterPro" id="IPR006264">
    <property type="entry name" value="EPSP_synthase"/>
</dbReference>
<feature type="binding site" evidence="15">
    <location>
        <position position="618"/>
    </location>
    <ligand>
        <name>3-phosphoshikimate</name>
        <dbReference type="ChEBI" id="CHEBI:145989"/>
    </ligand>
</feature>
<dbReference type="Pfam" id="PF02153">
    <property type="entry name" value="PDH_N"/>
    <property type="match status" value="1"/>
</dbReference>
<dbReference type="NCBIfam" id="TIGR01356">
    <property type="entry name" value="aroA"/>
    <property type="match status" value="1"/>
</dbReference>
<evidence type="ECO:0000256" key="7">
    <source>
        <dbReference type="ARBA" id="ARBA00022498"/>
    </source>
</evidence>
<evidence type="ECO:0000313" key="18">
    <source>
        <dbReference type="Proteomes" id="UP000202440"/>
    </source>
</evidence>
<keyword evidence="8 15" id="KW-0028">Amino-acid biosynthesis</keyword>
<comment type="subunit">
    <text evidence="15">Monomer.</text>
</comment>
<proteinExistence type="inferred from homology"/>
<dbReference type="HAMAP" id="MF_00210">
    <property type="entry name" value="EPSP_synth"/>
    <property type="match status" value="1"/>
</dbReference>
<dbReference type="InterPro" id="IPR036291">
    <property type="entry name" value="NAD(P)-bd_dom_sf"/>
</dbReference>
<feature type="binding site" evidence="15">
    <location>
        <position position="325"/>
    </location>
    <ligand>
        <name>3-phosphoshikimate</name>
        <dbReference type="ChEBI" id="CHEBI:145989"/>
    </ligand>
</feature>
<evidence type="ECO:0000256" key="11">
    <source>
        <dbReference type="ARBA" id="ARBA00023027"/>
    </source>
</evidence>
<dbReference type="CDD" id="cd01556">
    <property type="entry name" value="EPSP_synthase"/>
    <property type="match status" value="1"/>
</dbReference>
<evidence type="ECO:0000313" key="17">
    <source>
        <dbReference type="EMBL" id="ASP40390.1"/>
    </source>
</evidence>
<dbReference type="AlphaFoldDB" id="A0A222FNL9"/>
<comment type="similarity">
    <text evidence="5 15">Belongs to the EPSP synthase family.</text>
</comment>
<dbReference type="Proteomes" id="UP000202440">
    <property type="component" value="Chromosome"/>
</dbReference>
<dbReference type="GO" id="GO:0005737">
    <property type="term" value="C:cytoplasm"/>
    <property type="evidence" value="ECO:0007669"/>
    <property type="project" value="UniProtKB-SubCell"/>
</dbReference>
<keyword evidence="10 17" id="KW-0560">Oxidoreductase</keyword>
<dbReference type="FunFam" id="3.65.10.10:FF:000005">
    <property type="entry name" value="3-phosphoshikimate 1-carboxyvinyltransferase"/>
    <property type="match status" value="1"/>
</dbReference>
<reference evidence="17 18" key="1">
    <citation type="submission" date="2017-07" db="EMBL/GenBank/DDBJ databases">
        <title>Annotated genome sequence of Bacterioplanes sanyensis isolated from Red Sea.</title>
        <authorList>
            <person name="Rehman Z.U."/>
        </authorList>
    </citation>
    <scope>NUCLEOTIDE SEQUENCE [LARGE SCALE GENOMIC DNA]</scope>
    <source>
        <strain evidence="17 18">NV9</strain>
    </source>
</reference>
<organism evidence="17 18">
    <name type="scientific">Bacterioplanes sanyensis</name>
    <dbReference type="NCBI Taxonomy" id="1249553"/>
    <lineage>
        <taxon>Bacteria</taxon>
        <taxon>Pseudomonadati</taxon>
        <taxon>Pseudomonadota</taxon>
        <taxon>Gammaproteobacteria</taxon>
        <taxon>Oceanospirillales</taxon>
        <taxon>Oceanospirillaceae</taxon>
        <taxon>Bacterioplanes</taxon>
    </lineage>
</organism>
<dbReference type="InterPro" id="IPR046825">
    <property type="entry name" value="PDH_C"/>
</dbReference>
<dbReference type="InterPro" id="IPR036968">
    <property type="entry name" value="Enolpyruvate_Tfrase_sf"/>
</dbReference>
<comment type="pathway">
    <text evidence="3">Amino-acid biosynthesis; L-tyrosine biosynthesis; (4-hydroxyphenyl)pyruvate from prephenate (NAD(+) route): step 1/1.</text>
</comment>
<evidence type="ECO:0000259" key="16">
    <source>
        <dbReference type="PROSITE" id="PS51176"/>
    </source>
</evidence>
<evidence type="ECO:0000256" key="1">
    <source>
        <dbReference type="ARBA" id="ARBA00002174"/>
    </source>
</evidence>
<dbReference type="RefSeq" id="WP_094061557.1">
    <property type="nucleotide sequence ID" value="NZ_CP022530.1"/>
</dbReference>
<dbReference type="Pfam" id="PF00275">
    <property type="entry name" value="EPSP_synthase"/>
    <property type="match status" value="1"/>
</dbReference>
<feature type="binding site" evidence="15">
    <location>
        <position position="472"/>
    </location>
    <ligand>
        <name>3-phosphoshikimate</name>
        <dbReference type="ChEBI" id="CHEBI:145989"/>
    </ligand>
</feature>
<evidence type="ECO:0000256" key="3">
    <source>
        <dbReference type="ARBA" id="ARBA00005067"/>
    </source>
</evidence>
<evidence type="ECO:0000256" key="6">
    <source>
        <dbReference type="ARBA" id="ARBA00022490"/>
    </source>
</evidence>
<feature type="binding site" evidence="15">
    <location>
        <position position="329"/>
    </location>
    <ligand>
        <name>3-phosphoshikimate</name>
        <dbReference type="ChEBI" id="CHEBI:145989"/>
    </ligand>
</feature>
<feature type="binding site" evidence="15">
    <location>
        <position position="649"/>
    </location>
    <ligand>
        <name>phosphoenolpyruvate</name>
        <dbReference type="ChEBI" id="CHEBI:58702"/>
    </ligand>
</feature>
<dbReference type="PANTHER" id="PTHR21090:SF5">
    <property type="entry name" value="PENTAFUNCTIONAL AROM POLYPEPTIDE"/>
    <property type="match status" value="1"/>
</dbReference>
<dbReference type="InterPro" id="IPR023193">
    <property type="entry name" value="EPSP_synthase_CS"/>
</dbReference>
<feature type="active site" description="Proton acceptor" evidence="15">
    <location>
        <position position="618"/>
    </location>
</feature>
<evidence type="ECO:0000256" key="14">
    <source>
        <dbReference type="ARBA" id="ARBA00049260"/>
    </source>
</evidence>
<keyword evidence="9 15" id="KW-0808">Transferase</keyword>
<feature type="binding site" evidence="15">
    <location>
        <position position="470"/>
    </location>
    <ligand>
        <name>3-phosphoshikimate</name>
        <dbReference type="ChEBI" id="CHEBI:145989"/>
    </ligand>
</feature>
<comment type="catalytic activity">
    <reaction evidence="14">
        <text>prephenate + NAD(+) = 3-(4-hydroxyphenyl)pyruvate + CO2 + NADH</text>
        <dbReference type="Rhea" id="RHEA:13869"/>
        <dbReference type="ChEBI" id="CHEBI:16526"/>
        <dbReference type="ChEBI" id="CHEBI:29934"/>
        <dbReference type="ChEBI" id="CHEBI:36242"/>
        <dbReference type="ChEBI" id="CHEBI:57540"/>
        <dbReference type="ChEBI" id="CHEBI:57945"/>
        <dbReference type="EC" id="1.3.1.12"/>
    </reaction>
</comment>
<dbReference type="Pfam" id="PF20463">
    <property type="entry name" value="PDH_C"/>
    <property type="match status" value="1"/>
</dbReference>
<keyword evidence="18" id="KW-1185">Reference proteome</keyword>
<feature type="binding site" evidence="15">
    <location>
        <position position="694"/>
    </location>
    <ligand>
        <name>phosphoenolpyruvate</name>
        <dbReference type="ChEBI" id="CHEBI:58702"/>
    </ligand>
</feature>
<dbReference type="PROSITE" id="PS51176">
    <property type="entry name" value="PDH_ADH"/>
    <property type="match status" value="1"/>
</dbReference>
<evidence type="ECO:0000256" key="15">
    <source>
        <dbReference type="HAMAP-Rule" id="MF_00210"/>
    </source>
</evidence>
<keyword evidence="6 15" id="KW-0963">Cytoplasm</keyword>
<keyword evidence="11" id="KW-0520">NAD</keyword>
<feature type="binding site" evidence="15">
    <location>
        <position position="397"/>
    </location>
    <ligand>
        <name>phosphoenolpyruvate</name>
        <dbReference type="ChEBI" id="CHEBI:58702"/>
    </ligand>
</feature>
<dbReference type="FunFam" id="1.10.3660.10:FF:000003">
    <property type="entry name" value="Prephenate dehydrogenase"/>
    <property type="match status" value="1"/>
</dbReference>
<dbReference type="GO" id="GO:0008977">
    <property type="term" value="F:prephenate dehydrogenase (NAD+) activity"/>
    <property type="evidence" value="ECO:0007669"/>
    <property type="project" value="UniProtKB-EC"/>
</dbReference>
<name>A0A222FNL9_9GAMM</name>
<dbReference type="PROSITE" id="PS00104">
    <property type="entry name" value="EPSP_SYNTHASE_1"/>
    <property type="match status" value="1"/>
</dbReference>
<dbReference type="InterPro" id="IPR008927">
    <property type="entry name" value="6-PGluconate_DH-like_C_sf"/>
</dbReference>
<dbReference type="KEGG" id="bsan:CHH28_17655"/>
<gene>
    <name evidence="15" type="primary">aroA</name>
    <name evidence="17" type="ORF">CHH28_17655</name>
</gene>
<comment type="similarity">
    <text evidence="4">Belongs to the prephenate/arogenate dehydrogenase family.</text>
</comment>
<dbReference type="GO" id="GO:0004665">
    <property type="term" value="F:prephenate dehydrogenase (NADP+) activity"/>
    <property type="evidence" value="ECO:0007669"/>
    <property type="project" value="InterPro"/>
</dbReference>
<evidence type="ECO:0000256" key="13">
    <source>
        <dbReference type="ARBA" id="ARBA00044633"/>
    </source>
</evidence>
<dbReference type="GO" id="GO:0003866">
    <property type="term" value="F:3-phosphoshikimate 1-carboxyvinyltransferase activity"/>
    <property type="evidence" value="ECO:0007669"/>
    <property type="project" value="UniProtKB-UniRule"/>
</dbReference>
<feature type="binding site" evidence="15">
    <location>
        <position position="472"/>
    </location>
    <ligand>
        <name>phosphoenolpyruvate</name>
        <dbReference type="ChEBI" id="CHEBI:58702"/>
    </ligand>
</feature>
<dbReference type="UniPathway" id="UPA00053">
    <property type="reaction ID" value="UER00089"/>
</dbReference>
<dbReference type="SUPFAM" id="SSF48179">
    <property type="entry name" value="6-phosphogluconate dehydrogenase C-terminal domain-like"/>
    <property type="match status" value="1"/>
</dbReference>
<dbReference type="InterPro" id="IPR003099">
    <property type="entry name" value="Prephen_DH"/>
</dbReference>
<dbReference type="Gene3D" id="3.65.10.10">
    <property type="entry name" value="Enolpyruvate transferase domain"/>
    <property type="match status" value="2"/>
</dbReference>
<evidence type="ECO:0000256" key="8">
    <source>
        <dbReference type="ARBA" id="ARBA00022605"/>
    </source>
</evidence>
<feature type="binding site" evidence="15">
    <location>
        <position position="645"/>
    </location>
    <ligand>
        <name>3-phosphoshikimate</name>
        <dbReference type="ChEBI" id="CHEBI:145989"/>
    </ligand>
</feature>